<keyword evidence="2" id="KW-1185">Reference proteome</keyword>
<dbReference type="OrthoDB" id="10071381at2759"/>
<dbReference type="Proteomes" id="UP000053676">
    <property type="component" value="Unassembled WGS sequence"/>
</dbReference>
<name>W2TX39_NECAM</name>
<dbReference type="EMBL" id="KI657710">
    <property type="protein sequence ID" value="ETN85587.1"/>
    <property type="molecule type" value="Genomic_DNA"/>
</dbReference>
<dbReference type="KEGG" id="nai:NECAME_16741"/>
<reference evidence="2" key="1">
    <citation type="journal article" date="2014" name="Nat. Genet.">
        <title>Genome of the human hookworm Necator americanus.</title>
        <authorList>
            <person name="Tang Y.T."/>
            <person name="Gao X."/>
            <person name="Rosa B.A."/>
            <person name="Abubucker S."/>
            <person name="Hallsworth-Pepin K."/>
            <person name="Martin J."/>
            <person name="Tyagi R."/>
            <person name="Heizer E."/>
            <person name="Zhang X."/>
            <person name="Bhonagiri-Palsikar V."/>
            <person name="Minx P."/>
            <person name="Warren W.C."/>
            <person name="Wang Q."/>
            <person name="Zhan B."/>
            <person name="Hotez P.J."/>
            <person name="Sternberg P.W."/>
            <person name="Dougall A."/>
            <person name="Gaze S.T."/>
            <person name="Mulvenna J."/>
            <person name="Sotillo J."/>
            <person name="Ranganathan S."/>
            <person name="Rabelo E.M."/>
            <person name="Wilson R.K."/>
            <person name="Felgner P.L."/>
            <person name="Bethony J."/>
            <person name="Hawdon J.M."/>
            <person name="Gasser R.B."/>
            <person name="Loukas A."/>
            <person name="Mitreva M."/>
        </authorList>
    </citation>
    <scope>NUCLEOTIDE SEQUENCE [LARGE SCALE GENOMIC DNA]</scope>
</reference>
<evidence type="ECO:0000313" key="1">
    <source>
        <dbReference type="EMBL" id="ETN85587.1"/>
    </source>
</evidence>
<gene>
    <name evidence="1" type="ORF">NECAME_16741</name>
</gene>
<protein>
    <submittedName>
        <fullName evidence="1">Uncharacterized protein</fullName>
    </submittedName>
</protein>
<accession>W2TX39</accession>
<organism evidence="1 2">
    <name type="scientific">Necator americanus</name>
    <name type="common">Human hookworm</name>
    <dbReference type="NCBI Taxonomy" id="51031"/>
    <lineage>
        <taxon>Eukaryota</taxon>
        <taxon>Metazoa</taxon>
        <taxon>Ecdysozoa</taxon>
        <taxon>Nematoda</taxon>
        <taxon>Chromadorea</taxon>
        <taxon>Rhabditida</taxon>
        <taxon>Rhabditina</taxon>
        <taxon>Rhabditomorpha</taxon>
        <taxon>Strongyloidea</taxon>
        <taxon>Ancylostomatidae</taxon>
        <taxon>Bunostominae</taxon>
        <taxon>Necator</taxon>
    </lineage>
</organism>
<evidence type="ECO:0000313" key="2">
    <source>
        <dbReference type="Proteomes" id="UP000053676"/>
    </source>
</evidence>
<proteinExistence type="predicted"/>
<sequence>MSECVQQGDCNARFEELRNLFLWTSGKDNDDEDEPQITVSFNSLEAHPDLRRAVRYLKRDSSVLLYRFHTLMKNAKFHIISFHFGDRLTANYALKGVDCTQFINFLLLSAKGVYHIRDAFVVCNEKEVNMNICLNDSCPEITSDMPVEDEEEDTPRLTHDILVSRTSVRPKACNQVTGRCKGGGLESPPTNKLHISTPRERKFSQKLMGLEDCNLPMGFKVYAKYSNRKESPDSGGKLGTVAPGRMGLQESYRLPKRKTTTMAICTSNVRTLASEAAIEDMMMQAKKIK</sequence>
<dbReference type="AlphaFoldDB" id="W2TX39"/>